<proteinExistence type="predicted"/>
<organism evidence="1 2">
    <name type="scientific">Goodea atripinnis</name>
    <dbReference type="NCBI Taxonomy" id="208336"/>
    <lineage>
        <taxon>Eukaryota</taxon>
        <taxon>Metazoa</taxon>
        <taxon>Chordata</taxon>
        <taxon>Craniata</taxon>
        <taxon>Vertebrata</taxon>
        <taxon>Euteleostomi</taxon>
        <taxon>Actinopterygii</taxon>
        <taxon>Neopterygii</taxon>
        <taxon>Teleostei</taxon>
        <taxon>Neoteleostei</taxon>
        <taxon>Acanthomorphata</taxon>
        <taxon>Ovalentaria</taxon>
        <taxon>Atherinomorphae</taxon>
        <taxon>Cyprinodontiformes</taxon>
        <taxon>Goodeidae</taxon>
        <taxon>Goodea</taxon>
    </lineage>
</organism>
<sequence length="265" mass="29946">FGKYEGKSFRWILENDRGYVVYLNPKLRKRRELGSLIQMVPKKEAAFLFWSTFATTSHFHVFTAVQTPMLCHQELADPVLSLVQPASITSWPHSSLTAAGSTKNIFPAYLTHKKGLCRTVLDELRRSGRSPNDMANRLNEALHLKYERAQLSYLSSVKNVLDGEIGLYGQKIITASLRTTTTPAPFGGYADADGWFVVTVEAYYLDDCLTQEYRRQEDTLNLLLQGTFGQAFRAGHTWKVARKVMLGSGTMSSYGIMNKNWMILS</sequence>
<accession>A0ABV0PS13</accession>
<reference evidence="1 2" key="1">
    <citation type="submission" date="2021-06" db="EMBL/GenBank/DDBJ databases">
        <authorList>
            <person name="Palmer J.M."/>
        </authorList>
    </citation>
    <scope>NUCLEOTIDE SEQUENCE [LARGE SCALE GENOMIC DNA]</scope>
    <source>
        <strain evidence="1 2">GA_2019</strain>
        <tissue evidence="1">Muscle</tissue>
    </source>
</reference>
<keyword evidence="2" id="KW-1185">Reference proteome</keyword>
<evidence type="ECO:0000313" key="2">
    <source>
        <dbReference type="Proteomes" id="UP001476798"/>
    </source>
</evidence>
<comment type="caution">
    <text evidence="1">The sequence shown here is derived from an EMBL/GenBank/DDBJ whole genome shotgun (WGS) entry which is preliminary data.</text>
</comment>
<dbReference type="Proteomes" id="UP001476798">
    <property type="component" value="Unassembled WGS sequence"/>
</dbReference>
<gene>
    <name evidence="1" type="ORF">GOODEAATRI_026962</name>
</gene>
<protein>
    <submittedName>
        <fullName evidence="1">Uncharacterized protein</fullName>
    </submittedName>
</protein>
<dbReference type="EMBL" id="JAHRIO010083401">
    <property type="protein sequence ID" value="MEQ2186274.1"/>
    <property type="molecule type" value="Genomic_DNA"/>
</dbReference>
<feature type="non-terminal residue" evidence="1">
    <location>
        <position position="1"/>
    </location>
</feature>
<name>A0ABV0PS13_9TELE</name>
<evidence type="ECO:0000313" key="1">
    <source>
        <dbReference type="EMBL" id="MEQ2186274.1"/>
    </source>
</evidence>